<proteinExistence type="predicted"/>
<dbReference type="AlphaFoldDB" id="A0A7W9J3T6"/>
<accession>A0A7W9J3T6</accession>
<evidence type="ECO:0008006" key="3">
    <source>
        <dbReference type="Google" id="ProtNLM"/>
    </source>
</evidence>
<dbReference type="Proteomes" id="UP000549971">
    <property type="component" value="Unassembled WGS sequence"/>
</dbReference>
<reference evidence="1 2" key="1">
    <citation type="submission" date="2020-08" db="EMBL/GenBank/DDBJ databases">
        <title>Sequencing the genomes of 1000 actinobacteria strains.</title>
        <authorList>
            <person name="Klenk H.-P."/>
        </authorList>
    </citation>
    <scope>NUCLEOTIDE SEQUENCE [LARGE SCALE GENOMIC DNA]</scope>
    <source>
        <strain evidence="1 2">DSM 28967</strain>
    </source>
</reference>
<protein>
    <recommendedName>
        <fullName evidence="3">DUF2613 family protein</fullName>
    </recommendedName>
</protein>
<gene>
    <name evidence="1" type="ORF">HDA39_001301</name>
</gene>
<dbReference type="RefSeq" id="WP_184794320.1">
    <property type="nucleotide sequence ID" value="NZ_JACHMY010000001.1"/>
</dbReference>
<evidence type="ECO:0000313" key="1">
    <source>
        <dbReference type="EMBL" id="MBB5834567.1"/>
    </source>
</evidence>
<organism evidence="1 2">
    <name type="scientific">Kribbella italica</name>
    <dbReference type="NCBI Taxonomy" id="1540520"/>
    <lineage>
        <taxon>Bacteria</taxon>
        <taxon>Bacillati</taxon>
        <taxon>Actinomycetota</taxon>
        <taxon>Actinomycetes</taxon>
        <taxon>Propionibacteriales</taxon>
        <taxon>Kribbellaceae</taxon>
        <taxon>Kribbella</taxon>
    </lineage>
</organism>
<dbReference type="EMBL" id="JACHMY010000001">
    <property type="protein sequence ID" value="MBB5834567.1"/>
    <property type="molecule type" value="Genomic_DNA"/>
</dbReference>
<name>A0A7W9J3T6_9ACTN</name>
<dbReference type="InterPro" id="IPR022566">
    <property type="entry name" value="DUF2613"/>
</dbReference>
<comment type="caution">
    <text evidence="1">The sequence shown here is derived from an EMBL/GenBank/DDBJ whole genome shotgun (WGS) entry which is preliminary data.</text>
</comment>
<sequence length="55" mass="5240">MGALIGAVIAVLAGAGIASAAVIGVVQSVREDPAKPGPEAAQGQADVPIVAYGNK</sequence>
<evidence type="ECO:0000313" key="2">
    <source>
        <dbReference type="Proteomes" id="UP000549971"/>
    </source>
</evidence>
<keyword evidence="2" id="KW-1185">Reference proteome</keyword>
<dbReference type="Pfam" id="PF11021">
    <property type="entry name" value="DUF2613"/>
    <property type="match status" value="1"/>
</dbReference>